<feature type="domain" description="Helicase C-terminal" evidence="6">
    <location>
        <begin position="448"/>
        <end position="598"/>
    </location>
</feature>
<evidence type="ECO:0000313" key="7">
    <source>
        <dbReference type="EMBL" id="AUV59920.1"/>
    </source>
</evidence>
<dbReference type="GO" id="GO:0004386">
    <property type="term" value="F:helicase activity"/>
    <property type="evidence" value="ECO:0007669"/>
    <property type="project" value="UniProtKB-KW"/>
</dbReference>
<keyword evidence="4" id="KW-0067">ATP-binding</keyword>
<dbReference type="KEGG" id="vg:54988649"/>
<keyword evidence="3 7" id="KW-0347">Helicase</keyword>
<evidence type="ECO:0000256" key="4">
    <source>
        <dbReference type="ARBA" id="ARBA00022840"/>
    </source>
</evidence>
<dbReference type="GO" id="GO:0016787">
    <property type="term" value="F:hydrolase activity"/>
    <property type="evidence" value="ECO:0007669"/>
    <property type="project" value="UniProtKB-KW"/>
</dbReference>
<name>A0A2K9VCH6_9CAUD</name>
<keyword evidence="2" id="KW-0378">Hydrolase</keyword>
<dbReference type="InterPro" id="IPR006935">
    <property type="entry name" value="Helicase/UvrB_N"/>
</dbReference>
<dbReference type="EMBL" id="MG765277">
    <property type="protein sequence ID" value="AUV59920.1"/>
    <property type="molecule type" value="Genomic_DNA"/>
</dbReference>
<accession>A0A2K9VCH6</accession>
<dbReference type="GeneID" id="54988649"/>
<evidence type="ECO:0000259" key="5">
    <source>
        <dbReference type="PROSITE" id="PS51192"/>
    </source>
</evidence>
<feature type="domain" description="Helicase ATP-binding" evidence="5">
    <location>
        <begin position="130"/>
        <end position="382"/>
    </location>
</feature>
<dbReference type="SMART" id="SM00490">
    <property type="entry name" value="HELICc"/>
    <property type="match status" value="1"/>
</dbReference>
<dbReference type="InterPro" id="IPR027417">
    <property type="entry name" value="P-loop_NTPase"/>
</dbReference>
<evidence type="ECO:0000256" key="2">
    <source>
        <dbReference type="ARBA" id="ARBA00022801"/>
    </source>
</evidence>
<dbReference type="PROSITE" id="PS51194">
    <property type="entry name" value="HELICASE_CTER"/>
    <property type="match status" value="1"/>
</dbReference>
<sequence length="598" mass="67895">MKITIGNSYAKIYFDTETDRFIKYIKDRIHEELDPLDPNRFRKASFRKYHTWDGRVNLCDLDNNLVPTGLVSDLLLLLQREQNKNAYIKYSLEDARGRKIAPSKSLPEEVVMQGEGVRKVTIRDYQLEAIKSVYANQTGIVLAATNAGKTLISITSIAKVLPELDSTDNVLFIAPNTSIMNQVHKNMEGYLGVPVGLWGDGNRDLKQVTCATIQTLNKALKNPEDAVKLTSAKDKLLKRMATVYAKDILDSVNPRQSLKGYAKNFKPKYKYEIDDKQELASLAVSLDSDKAVIKYFESFKKRYNKLIAKKNAKGFDKYNVAVEYLSHVKIVMVDECQHASSDSYQEAFKFLPNARLRIGLTGTLDKGKKVEMAKIKSILGDVIYDIDNHQMIEQGVSARPHIKLVDFNKPVDLEKQVNRSIPKGTPSNQESLVKYQLTYQIGITNNEDRNKLIAELGSKLSSLDNGAVLIVVNSIEHGENIAEYLGKTDTEYAFIQGKNTTEERTDILNRVRSGELKVLIGTKVMDEGIDIPNIRYMIYASAGKSFVQTLQRIGRLLRISADKHEVYIFDIIDRNAEYLFNQAKQRVKYYKDQKFEVK</sequence>
<dbReference type="GO" id="GO:0005524">
    <property type="term" value="F:ATP binding"/>
    <property type="evidence" value="ECO:0007669"/>
    <property type="project" value="UniProtKB-KW"/>
</dbReference>
<dbReference type="Gene3D" id="3.40.50.300">
    <property type="entry name" value="P-loop containing nucleotide triphosphate hydrolases"/>
    <property type="match status" value="3"/>
</dbReference>
<proteinExistence type="predicted"/>
<dbReference type="Pfam" id="PF00271">
    <property type="entry name" value="Helicase_C"/>
    <property type="match status" value="1"/>
</dbReference>
<dbReference type="RefSeq" id="YP_009798204.1">
    <property type="nucleotide sequence ID" value="NC_047924.1"/>
</dbReference>
<dbReference type="Pfam" id="PF04851">
    <property type="entry name" value="ResIII"/>
    <property type="match status" value="1"/>
</dbReference>
<protein>
    <submittedName>
        <fullName evidence="7">DNA helicase</fullName>
    </submittedName>
</protein>
<evidence type="ECO:0000256" key="1">
    <source>
        <dbReference type="ARBA" id="ARBA00022741"/>
    </source>
</evidence>
<evidence type="ECO:0000256" key="3">
    <source>
        <dbReference type="ARBA" id="ARBA00022806"/>
    </source>
</evidence>
<dbReference type="InterPro" id="IPR001650">
    <property type="entry name" value="Helicase_C-like"/>
</dbReference>
<dbReference type="SMART" id="SM00487">
    <property type="entry name" value="DEXDc"/>
    <property type="match status" value="1"/>
</dbReference>
<dbReference type="SUPFAM" id="SSF52540">
    <property type="entry name" value="P-loop containing nucleoside triphosphate hydrolases"/>
    <property type="match status" value="2"/>
</dbReference>
<dbReference type="Proteomes" id="UP000241463">
    <property type="component" value="Segment"/>
</dbReference>
<keyword evidence="1" id="KW-0547">Nucleotide-binding</keyword>
<dbReference type="InterPro" id="IPR014001">
    <property type="entry name" value="Helicase_ATP-bd"/>
</dbReference>
<dbReference type="InterPro" id="IPR050615">
    <property type="entry name" value="ATP-dep_DNA_Helicase"/>
</dbReference>
<dbReference type="GO" id="GO:0003677">
    <property type="term" value="F:DNA binding"/>
    <property type="evidence" value="ECO:0007669"/>
    <property type="project" value="InterPro"/>
</dbReference>
<reference evidence="7 8" key="1">
    <citation type="submission" date="2018-01" db="EMBL/GenBank/DDBJ databases">
        <title>Lactobacillus phages that infect wine-derived L. plantarum strains.</title>
        <authorList>
            <person name="Kyrkou I."/>
            <person name="Hestbjerg Hansen L."/>
        </authorList>
    </citation>
    <scope>NUCLEOTIDE SEQUENCE [LARGE SCALE GENOMIC DNA]</scope>
</reference>
<organism evidence="7 8">
    <name type="scientific">Lactobacillus phage Bacchae</name>
    <dbReference type="NCBI Taxonomy" id="2079429"/>
    <lineage>
        <taxon>Viruses</taxon>
        <taxon>Duplodnaviria</taxon>
        <taxon>Heunggongvirae</taxon>
        <taxon>Uroviricota</taxon>
        <taxon>Caudoviricetes</taxon>
        <taxon>Herelleviridae</taxon>
        <taxon>Harbinvirus</taxon>
        <taxon>Harbinvirus bacchae</taxon>
    </lineage>
</organism>
<dbReference type="PANTHER" id="PTHR11274:SF0">
    <property type="entry name" value="GENERAL TRANSCRIPTION AND DNA REPAIR FACTOR IIH HELICASE SUBUNIT XPB"/>
    <property type="match status" value="1"/>
</dbReference>
<dbReference type="PANTHER" id="PTHR11274">
    <property type="entry name" value="RAD25/XP-B DNA REPAIR HELICASE"/>
    <property type="match status" value="1"/>
</dbReference>
<evidence type="ECO:0000313" key="8">
    <source>
        <dbReference type="Proteomes" id="UP000241463"/>
    </source>
</evidence>
<dbReference type="PROSITE" id="PS51192">
    <property type="entry name" value="HELICASE_ATP_BIND_1"/>
    <property type="match status" value="1"/>
</dbReference>
<keyword evidence="8" id="KW-1185">Reference proteome</keyword>
<evidence type="ECO:0000259" key="6">
    <source>
        <dbReference type="PROSITE" id="PS51194"/>
    </source>
</evidence>